<gene>
    <name evidence="8" type="ORF">BOTBODRAFT_30748</name>
</gene>
<dbReference type="InterPro" id="IPR035979">
    <property type="entry name" value="RBD_domain_sf"/>
</dbReference>
<organism evidence="8 9">
    <name type="scientific">Botryobasidium botryosum (strain FD-172 SS1)</name>
    <dbReference type="NCBI Taxonomy" id="930990"/>
    <lineage>
        <taxon>Eukaryota</taxon>
        <taxon>Fungi</taxon>
        <taxon>Dikarya</taxon>
        <taxon>Basidiomycota</taxon>
        <taxon>Agaricomycotina</taxon>
        <taxon>Agaricomycetes</taxon>
        <taxon>Cantharellales</taxon>
        <taxon>Botryobasidiaceae</taxon>
        <taxon>Botryobasidium</taxon>
    </lineage>
</organism>
<dbReference type="Pfam" id="PF00076">
    <property type="entry name" value="RRM_1"/>
    <property type="match status" value="3"/>
</dbReference>
<feature type="compositionally biased region" description="Basic and acidic residues" evidence="6">
    <location>
        <begin position="862"/>
        <end position="881"/>
    </location>
</feature>
<dbReference type="GO" id="GO:0005730">
    <property type="term" value="C:nucleolus"/>
    <property type="evidence" value="ECO:0007669"/>
    <property type="project" value="TreeGrafter"/>
</dbReference>
<dbReference type="STRING" id="930990.A0A067MQ97"/>
<name>A0A067MQ97_BOTB1</name>
<protein>
    <recommendedName>
        <fullName evidence="7">RRM domain-containing protein</fullName>
    </recommendedName>
</protein>
<evidence type="ECO:0000256" key="5">
    <source>
        <dbReference type="PROSITE-ProRule" id="PRU00176"/>
    </source>
</evidence>
<dbReference type="CDD" id="cd12676">
    <property type="entry name" value="RRM3_Nop4p"/>
    <property type="match status" value="1"/>
</dbReference>
<dbReference type="FunCoup" id="A0A067MQ97">
    <property type="interactions" value="709"/>
</dbReference>
<dbReference type="AlphaFoldDB" id="A0A067MQ97"/>
<feature type="domain" description="RRM" evidence="7">
    <location>
        <begin position="22"/>
        <end position="109"/>
    </location>
</feature>
<dbReference type="SUPFAM" id="SSF54928">
    <property type="entry name" value="RNA-binding domain, RBD"/>
    <property type="match status" value="2"/>
</dbReference>
<evidence type="ECO:0000259" key="7">
    <source>
        <dbReference type="PROSITE" id="PS50102"/>
    </source>
</evidence>
<comment type="subcellular location">
    <subcellularLocation>
        <location evidence="1">Nucleus</location>
    </subcellularLocation>
</comment>
<feature type="compositionally biased region" description="Basic and acidic residues" evidence="6">
    <location>
        <begin position="666"/>
        <end position="685"/>
    </location>
</feature>
<feature type="region of interest" description="Disordered" evidence="6">
    <location>
        <begin position="352"/>
        <end position="444"/>
    </location>
</feature>
<dbReference type="PROSITE" id="PS50102">
    <property type="entry name" value="RRM"/>
    <property type="match status" value="3"/>
</dbReference>
<proteinExistence type="predicted"/>
<dbReference type="EMBL" id="KL198026">
    <property type="protein sequence ID" value="KDQ16850.1"/>
    <property type="molecule type" value="Genomic_DNA"/>
</dbReference>
<feature type="region of interest" description="Disordered" evidence="6">
    <location>
        <begin position="108"/>
        <end position="127"/>
    </location>
</feature>
<feature type="region of interest" description="Disordered" evidence="6">
    <location>
        <begin position="815"/>
        <end position="900"/>
    </location>
</feature>
<dbReference type="PANTHER" id="PTHR48039">
    <property type="entry name" value="RNA-BINDING MOTIF PROTEIN 14B"/>
    <property type="match status" value="1"/>
</dbReference>
<feature type="region of interest" description="Disordered" evidence="6">
    <location>
        <begin position="661"/>
        <end position="685"/>
    </location>
</feature>
<dbReference type="InterPro" id="IPR012677">
    <property type="entry name" value="Nucleotide-bd_a/b_plait_sf"/>
</dbReference>
<evidence type="ECO:0000256" key="1">
    <source>
        <dbReference type="ARBA" id="ARBA00004123"/>
    </source>
</evidence>
<dbReference type="InterPro" id="IPR051945">
    <property type="entry name" value="RRM_MRD1_RNA_proc_ribogen"/>
</dbReference>
<reference evidence="9" key="1">
    <citation type="journal article" date="2014" name="Proc. Natl. Acad. Sci. U.S.A.">
        <title>Extensive sampling of basidiomycete genomes demonstrates inadequacy of the white-rot/brown-rot paradigm for wood decay fungi.</title>
        <authorList>
            <person name="Riley R."/>
            <person name="Salamov A.A."/>
            <person name="Brown D.W."/>
            <person name="Nagy L.G."/>
            <person name="Floudas D."/>
            <person name="Held B.W."/>
            <person name="Levasseur A."/>
            <person name="Lombard V."/>
            <person name="Morin E."/>
            <person name="Otillar R."/>
            <person name="Lindquist E.A."/>
            <person name="Sun H."/>
            <person name="LaButti K.M."/>
            <person name="Schmutz J."/>
            <person name="Jabbour D."/>
            <person name="Luo H."/>
            <person name="Baker S.E."/>
            <person name="Pisabarro A.G."/>
            <person name="Walton J.D."/>
            <person name="Blanchette R.A."/>
            <person name="Henrissat B."/>
            <person name="Martin F."/>
            <person name="Cullen D."/>
            <person name="Hibbett D.S."/>
            <person name="Grigoriev I.V."/>
        </authorList>
    </citation>
    <scope>NUCLEOTIDE SEQUENCE [LARGE SCALE GENOMIC DNA]</scope>
    <source>
        <strain evidence="9">FD-172 SS1</strain>
    </source>
</reference>
<dbReference type="Proteomes" id="UP000027195">
    <property type="component" value="Unassembled WGS sequence"/>
</dbReference>
<feature type="compositionally biased region" description="Basic and acidic residues" evidence="6">
    <location>
        <begin position="817"/>
        <end position="827"/>
    </location>
</feature>
<keyword evidence="3 5" id="KW-0694">RNA-binding</keyword>
<dbReference type="Gene3D" id="3.30.70.330">
    <property type="match status" value="5"/>
</dbReference>
<sequence>MGTKRKERTDAEEEAGATGHGSTIFISNLAYSTTSDALQSTFSDIAPVRSAFVVTDKEDGKSKGVGYVAFAIKEDAESFMKTYSHEGEDAEGKPFSVDGRKVRIKWADKKAAPGTAPTTAPMSKKPRPAFIPIKAPHDPNAIRTLVVANLPSDLTKAALWKKVRKQDGAESVEWPINDDNSTAHVLFTTPALALAAVPKLHNHVFKGALLSAVLKKRADNLSKTSKTSGPNRGNRLIIRNLPWNISEADLRAIFTPYGPLHSVHLPVSESTDSGKPPLARGFAFVWFLSKADAEKALEAVHGTKVVGGVSSRPQTTKKGKKSAEKEGDGSAGGAKDEGRIVAVDWALSKERWEQVAGEAADEESEGSEGEEDEEKDGESSEGDSDGDSEDEEQEQTLGVNELSSGSEESDSGSSGSEQSDDDDDESMASPSKSSRPPAPEEGTTLFIRNVPFEATDEDLGELFRSFGPIRYARVTMDKGTGRSRGTGFVCFWKVADADHAVEESDKIKAQAGLEKPATRANPFTLLTPDPSSTLTARLVLQGRTLDVTRAVTREEADKLKDAGERKRERKDARNLYLMREGVIFPSTPAASTISLDELERRNQAFNARRKLLQTNPSLYISRTRLSVRQLPTFVTERGLKRLAMYAIREFDAEVAKGMRAALSPDELERQEGEEKPRPKKGERLTGVRQAKIVRQAEKVDPVTGKGKSRGYGFLQLDGHAEALRVLRWANNNSDLGGLLYKWWKEELEDLVKGKQSGKGSGSKDAADAAAYEAQRVKRTKEKLLEVNGLMEKGATKVKPLLLEFSIENVNVVKRRSEKVSEGKDGAPKLRSKRKNEGQEPEGDDKRRGKRARPARPSNKAEGTPEKRPKATGDPKDKKESKGSNVGRIIGKKRKERRGKA</sequence>
<keyword evidence="4" id="KW-0539">Nucleus</keyword>
<dbReference type="GO" id="GO:0003729">
    <property type="term" value="F:mRNA binding"/>
    <property type="evidence" value="ECO:0007669"/>
    <property type="project" value="TreeGrafter"/>
</dbReference>
<evidence type="ECO:0000256" key="6">
    <source>
        <dbReference type="SAM" id="MobiDB-lite"/>
    </source>
</evidence>
<feature type="domain" description="RRM" evidence="7">
    <location>
        <begin position="234"/>
        <end position="321"/>
    </location>
</feature>
<dbReference type="FunFam" id="3.30.70.330:FF:000406">
    <property type="entry name" value="Related to Nucleolar protein NOP4"/>
    <property type="match status" value="1"/>
</dbReference>
<dbReference type="HOGENOM" id="CLU_011608_0_0_1"/>
<dbReference type="InParanoid" id="A0A067MQ97"/>
<keyword evidence="2" id="KW-0677">Repeat</keyword>
<feature type="compositionally biased region" description="Basic and acidic residues" evidence="6">
    <location>
        <begin position="321"/>
        <end position="337"/>
    </location>
</feature>
<feature type="compositionally biased region" description="Acidic residues" evidence="6">
    <location>
        <begin position="359"/>
        <end position="394"/>
    </location>
</feature>
<feature type="compositionally biased region" description="Basic residues" evidence="6">
    <location>
        <begin position="889"/>
        <end position="900"/>
    </location>
</feature>
<dbReference type="InterPro" id="IPR034808">
    <property type="entry name" value="Nop4p_RRM3"/>
</dbReference>
<dbReference type="SMART" id="SM00360">
    <property type="entry name" value="RRM"/>
    <property type="match status" value="4"/>
</dbReference>
<feature type="compositionally biased region" description="Low complexity" evidence="6">
    <location>
        <begin position="112"/>
        <end position="121"/>
    </location>
</feature>
<evidence type="ECO:0000313" key="8">
    <source>
        <dbReference type="EMBL" id="KDQ16850.1"/>
    </source>
</evidence>
<evidence type="ECO:0000256" key="3">
    <source>
        <dbReference type="ARBA" id="ARBA00022884"/>
    </source>
</evidence>
<accession>A0A067MQ97</accession>
<evidence type="ECO:0000256" key="2">
    <source>
        <dbReference type="ARBA" id="ARBA00022737"/>
    </source>
</evidence>
<feature type="compositionally biased region" description="Low complexity" evidence="6">
    <location>
        <begin position="403"/>
        <end position="417"/>
    </location>
</feature>
<keyword evidence="9" id="KW-1185">Reference proteome</keyword>
<dbReference type="PANTHER" id="PTHR48039:SF5">
    <property type="entry name" value="RNA-BINDING PROTEIN 28"/>
    <property type="match status" value="1"/>
</dbReference>
<evidence type="ECO:0000313" key="9">
    <source>
        <dbReference type="Proteomes" id="UP000027195"/>
    </source>
</evidence>
<evidence type="ECO:0000256" key="4">
    <source>
        <dbReference type="ARBA" id="ARBA00023242"/>
    </source>
</evidence>
<dbReference type="InterPro" id="IPR000504">
    <property type="entry name" value="RRM_dom"/>
</dbReference>
<feature type="domain" description="RRM" evidence="7">
    <location>
        <begin position="443"/>
        <end position="552"/>
    </location>
</feature>
<feature type="region of interest" description="Disordered" evidence="6">
    <location>
        <begin position="307"/>
        <end position="337"/>
    </location>
</feature>
<dbReference type="OrthoDB" id="267048at2759"/>